<dbReference type="SUPFAM" id="SSF52954">
    <property type="entry name" value="Class II aaRS ABD-related"/>
    <property type="match status" value="1"/>
</dbReference>
<evidence type="ECO:0000256" key="2">
    <source>
        <dbReference type="ARBA" id="ARBA00012829"/>
    </source>
</evidence>
<dbReference type="InterPro" id="IPR045864">
    <property type="entry name" value="aa-tRNA-synth_II/BPL/LPL"/>
</dbReference>
<dbReference type="OrthoDB" id="57698at2759"/>
<evidence type="ECO:0000256" key="5">
    <source>
        <dbReference type="ARBA" id="ARBA00022840"/>
    </source>
</evidence>
<dbReference type="GO" id="GO:0004820">
    <property type="term" value="F:glycine-tRNA ligase activity"/>
    <property type="evidence" value="ECO:0007669"/>
    <property type="project" value="UniProtKB-EC"/>
</dbReference>
<evidence type="ECO:0000256" key="3">
    <source>
        <dbReference type="ARBA" id="ARBA00022598"/>
    </source>
</evidence>
<dbReference type="NCBIfam" id="TIGR00389">
    <property type="entry name" value="glyS_dimeric"/>
    <property type="match status" value="1"/>
</dbReference>
<dbReference type="STRING" id="72359.L7JSJ6"/>
<evidence type="ECO:0000256" key="6">
    <source>
        <dbReference type="ARBA" id="ARBA00022917"/>
    </source>
</evidence>
<dbReference type="PROSITE" id="PS50862">
    <property type="entry name" value="AA_TRNA_LIGASE_II"/>
    <property type="match status" value="1"/>
</dbReference>
<dbReference type="InterPro" id="IPR027031">
    <property type="entry name" value="Gly-tRNA_synthase/POLG2"/>
</dbReference>
<dbReference type="PRINTS" id="PR01043">
    <property type="entry name" value="TRNASYNTHGLY"/>
</dbReference>
<dbReference type="Pfam" id="PF03129">
    <property type="entry name" value="HGTP_anticodon"/>
    <property type="match status" value="1"/>
</dbReference>
<dbReference type="InterPro" id="IPR033731">
    <property type="entry name" value="GlyRS-like_core"/>
</dbReference>
<dbReference type="InterPro" id="IPR006195">
    <property type="entry name" value="aa-tRNA-synth_II"/>
</dbReference>
<dbReference type="CDD" id="cd00774">
    <property type="entry name" value="GlyRS-like_core"/>
    <property type="match status" value="1"/>
</dbReference>
<dbReference type="Proteomes" id="UP000011185">
    <property type="component" value="Unassembled WGS sequence"/>
</dbReference>
<dbReference type="InterPro" id="IPR036621">
    <property type="entry name" value="Anticodon-bd_dom_sf"/>
</dbReference>
<evidence type="ECO:0000256" key="7">
    <source>
        <dbReference type="ARBA" id="ARBA00023146"/>
    </source>
</evidence>
<dbReference type="EC" id="6.1.1.14" evidence="2"/>
<comment type="similarity">
    <text evidence="1">Belongs to the class-II aminoacyl-tRNA synthetase family.</text>
</comment>
<dbReference type="VEuPathDB" id="MicrosporidiaDB:THOM_2702"/>
<dbReference type="PANTHER" id="PTHR10745">
    <property type="entry name" value="GLYCYL-TRNA SYNTHETASE/DNA POLYMERASE SUBUNIT GAMMA-2"/>
    <property type="match status" value="1"/>
</dbReference>
<evidence type="ECO:0000313" key="10">
    <source>
        <dbReference type="EMBL" id="ELQ74404.1"/>
    </source>
</evidence>
<evidence type="ECO:0000313" key="11">
    <source>
        <dbReference type="Proteomes" id="UP000011185"/>
    </source>
</evidence>
<dbReference type="Gene3D" id="3.30.930.10">
    <property type="entry name" value="Bira Bifunctional Protein, Domain 2"/>
    <property type="match status" value="1"/>
</dbReference>
<dbReference type="GO" id="GO:0070150">
    <property type="term" value="P:mitochondrial glycyl-tRNA aminoacylation"/>
    <property type="evidence" value="ECO:0007669"/>
    <property type="project" value="EnsemblFungi"/>
</dbReference>
<protein>
    <recommendedName>
        <fullName evidence="2">glycine--tRNA ligase</fullName>
        <ecNumber evidence="2">6.1.1.14</ecNumber>
    </recommendedName>
    <alternativeName>
        <fullName evidence="8">Diadenosine tetraphosphate synthetase</fullName>
    </alternativeName>
</protein>
<sequence length="565" mass="65300">MQKPQKIENLLKKKFFISQSSHIYGGVAGFFDYGPLGCSLRNNIVNYWRRVFASEPNIYEVDSSVILPEAVLKASGHVDKFCDTLIFDEVNGECFRADHYLKDKVDQETCERLDVMSLDEINETIARFDVKSPSGNKLGNATHFNLMFKTFIGPKSQNLGYLRPETAQGQFLNFKKVYELNNEKFPFGTFSVGKVFRNEISPRGGLLRVREFEQAELEFFVHPDEKVHDKYDEVKDIELTLHFGAEVQNTKKMRLKEAVDNQIIKNRCIGYFIGLTHNFLKALGFVDFRFRQHKRDEMAHYACDCWDAEILTSYGYIECVGIADRSCYDLSMHSKCSGTSLIAQKRLDKPKKEIKLEPLCDMKEWGRRFKDRLPVLLEKVKSLKIDENKLIKQIEFDGQMVGLEYKRSENTIHVEDFIPSVIEPSFGIGRLFYSLVEQVYWERRDDEERSVLSLSPVVAPYQVGLTSLRVGDYKKRLNNVFEQLRLRNIRVFVNERNVSIGRRYASADEIGVPYFVTFDSESASDGMVTIRERDSMDQIRVSIEKVVEIIDSLITGNGDFSKINK</sequence>
<evidence type="ECO:0000259" key="9">
    <source>
        <dbReference type="PROSITE" id="PS50862"/>
    </source>
</evidence>
<dbReference type="Gene3D" id="3.30.40.230">
    <property type="match status" value="1"/>
</dbReference>
<name>L7JSJ6_TRAHO</name>
<dbReference type="NCBIfam" id="NF003211">
    <property type="entry name" value="PRK04173.1"/>
    <property type="match status" value="1"/>
</dbReference>
<accession>L7JSJ6</accession>
<keyword evidence="4" id="KW-0547">Nucleotide-binding</keyword>
<dbReference type="InterPro" id="IPR002315">
    <property type="entry name" value="tRNA-synt_gly"/>
</dbReference>
<dbReference type="InterPro" id="IPR004154">
    <property type="entry name" value="Anticodon-bd"/>
</dbReference>
<dbReference type="Gene3D" id="3.40.50.800">
    <property type="entry name" value="Anticodon-binding domain"/>
    <property type="match status" value="1"/>
</dbReference>
<organism evidence="10 11">
    <name type="scientific">Trachipleistophora hominis</name>
    <name type="common">Microsporidian parasite</name>
    <dbReference type="NCBI Taxonomy" id="72359"/>
    <lineage>
        <taxon>Eukaryota</taxon>
        <taxon>Fungi</taxon>
        <taxon>Fungi incertae sedis</taxon>
        <taxon>Microsporidia</taxon>
        <taxon>Pleistophoridae</taxon>
        <taxon>Trachipleistophora</taxon>
    </lineage>
</organism>
<keyword evidence="6" id="KW-0648">Protein biosynthesis</keyword>
<dbReference type="GO" id="GO:0005739">
    <property type="term" value="C:mitochondrion"/>
    <property type="evidence" value="ECO:0007669"/>
    <property type="project" value="EnsemblFungi"/>
</dbReference>
<dbReference type="FunCoup" id="L7JSJ6">
    <property type="interactions" value="196"/>
</dbReference>
<dbReference type="GO" id="GO:0005524">
    <property type="term" value="F:ATP binding"/>
    <property type="evidence" value="ECO:0007669"/>
    <property type="project" value="UniProtKB-KW"/>
</dbReference>
<keyword evidence="3 10" id="KW-0436">Ligase</keyword>
<evidence type="ECO:0000256" key="8">
    <source>
        <dbReference type="ARBA" id="ARBA00030057"/>
    </source>
</evidence>
<dbReference type="InterPro" id="IPR002314">
    <property type="entry name" value="aa-tRNA-synt_IIb"/>
</dbReference>
<dbReference type="HOGENOM" id="CLU_015515_1_0_1"/>
<dbReference type="InParanoid" id="L7JSJ6"/>
<evidence type="ECO:0000256" key="4">
    <source>
        <dbReference type="ARBA" id="ARBA00022741"/>
    </source>
</evidence>
<dbReference type="SUPFAM" id="SSF55681">
    <property type="entry name" value="Class II aaRS and biotin synthetases"/>
    <property type="match status" value="1"/>
</dbReference>
<proteinExistence type="inferred from homology"/>
<evidence type="ECO:0000256" key="1">
    <source>
        <dbReference type="ARBA" id="ARBA00008226"/>
    </source>
</evidence>
<dbReference type="PANTHER" id="PTHR10745:SF0">
    <property type="entry name" value="GLYCINE--TRNA LIGASE"/>
    <property type="match status" value="1"/>
</dbReference>
<gene>
    <name evidence="10" type="ORF">THOM_2702</name>
</gene>
<dbReference type="OMA" id="MEMQYFV"/>
<keyword evidence="7 10" id="KW-0030">Aminoacyl-tRNA synthetase</keyword>
<keyword evidence="11" id="KW-1185">Reference proteome</keyword>
<dbReference type="Pfam" id="PF00587">
    <property type="entry name" value="tRNA-synt_2b"/>
    <property type="match status" value="1"/>
</dbReference>
<reference evidence="10 11" key="1">
    <citation type="journal article" date="2012" name="PLoS Pathog.">
        <title>The genome of the obligate intracellular parasite Trachipleistophora hominis: new insights into microsporidian genome dynamics and reductive evolution.</title>
        <authorList>
            <person name="Heinz E."/>
            <person name="Williams T.A."/>
            <person name="Nakjang S."/>
            <person name="Noel C.J."/>
            <person name="Swan D.C."/>
            <person name="Goldberg A.V."/>
            <person name="Harris S.R."/>
            <person name="Weinmaier T."/>
            <person name="Markert S."/>
            <person name="Becher D."/>
            <person name="Bernhardt J."/>
            <person name="Dagan T."/>
            <person name="Hacker C."/>
            <person name="Lucocq J.M."/>
            <person name="Schweder T."/>
            <person name="Rattei T."/>
            <person name="Hall N."/>
            <person name="Hirt R.P."/>
            <person name="Embley T.M."/>
        </authorList>
    </citation>
    <scope>NUCLEOTIDE SEQUENCE [LARGE SCALE GENOMIC DNA]</scope>
</reference>
<dbReference type="AlphaFoldDB" id="L7JSJ6"/>
<keyword evidence="5" id="KW-0067">ATP-binding</keyword>
<dbReference type="EMBL" id="JH994043">
    <property type="protein sequence ID" value="ELQ74404.1"/>
    <property type="molecule type" value="Genomic_DNA"/>
</dbReference>
<feature type="domain" description="Aminoacyl-transfer RNA synthetases class-II family profile" evidence="9">
    <location>
        <begin position="40"/>
        <end position="460"/>
    </location>
</feature>